<organism evidence="2 3">
    <name type="scientific">Dongia sedimenti</name>
    <dbReference type="NCBI Taxonomy" id="3064282"/>
    <lineage>
        <taxon>Bacteria</taxon>
        <taxon>Pseudomonadati</taxon>
        <taxon>Pseudomonadota</taxon>
        <taxon>Alphaproteobacteria</taxon>
        <taxon>Rhodospirillales</taxon>
        <taxon>Dongiaceae</taxon>
        <taxon>Dongia</taxon>
    </lineage>
</organism>
<evidence type="ECO:0000313" key="3">
    <source>
        <dbReference type="Proteomes" id="UP001230156"/>
    </source>
</evidence>
<dbReference type="Proteomes" id="UP001230156">
    <property type="component" value="Unassembled WGS sequence"/>
</dbReference>
<evidence type="ECO:0000313" key="2">
    <source>
        <dbReference type="EMBL" id="MDQ7249174.1"/>
    </source>
</evidence>
<dbReference type="Pfam" id="PF14559">
    <property type="entry name" value="TPR_19"/>
    <property type="match status" value="1"/>
</dbReference>
<name>A0ABU0YN84_9PROT</name>
<keyword evidence="1" id="KW-0732">Signal</keyword>
<reference evidence="3" key="1">
    <citation type="submission" date="2023-08" db="EMBL/GenBank/DDBJ databases">
        <title>Rhodospirillaceae gen. nov., a novel taxon isolated from the Yangtze River Yuezi River estuary sludge.</title>
        <authorList>
            <person name="Ruan L."/>
        </authorList>
    </citation>
    <scope>NUCLEOTIDE SEQUENCE [LARGE SCALE GENOMIC DNA]</scope>
    <source>
        <strain evidence="3">R-7</strain>
    </source>
</reference>
<dbReference type="InterPro" id="IPR011990">
    <property type="entry name" value="TPR-like_helical_dom_sf"/>
</dbReference>
<proteinExistence type="predicted"/>
<feature type="signal peptide" evidence="1">
    <location>
        <begin position="1"/>
        <end position="28"/>
    </location>
</feature>
<protein>
    <submittedName>
        <fullName evidence="2">Tetratricopeptide repeat protein</fullName>
    </submittedName>
</protein>
<keyword evidence="3" id="KW-1185">Reference proteome</keyword>
<evidence type="ECO:0000256" key="1">
    <source>
        <dbReference type="SAM" id="SignalP"/>
    </source>
</evidence>
<gene>
    <name evidence="2" type="ORF">Q8A70_15915</name>
</gene>
<dbReference type="SUPFAM" id="SSF48452">
    <property type="entry name" value="TPR-like"/>
    <property type="match status" value="1"/>
</dbReference>
<comment type="caution">
    <text evidence="2">The sequence shown here is derived from an EMBL/GenBank/DDBJ whole genome shotgun (WGS) entry which is preliminary data.</text>
</comment>
<dbReference type="EMBL" id="JAUYVI010000005">
    <property type="protein sequence ID" value="MDQ7249174.1"/>
    <property type="molecule type" value="Genomic_DNA"/>
</dbReference>
<sequence>MPVPNLRAIAIGAVALAALPALSLPAQAETASEAAFQAVLQDPGNLDKNVTYAKALIDEGDVEGAIAVLERLVLLYPDRAELHVTLGQLYQRIGSDAAAAQAYDAALTAPTTTPQVKAQAEDLRKRALDKASASHLTGSLFAGMQYQTNANAGPDSEHIFGTGDLVERPNEDRPKDDFSGVLGFNLNHTWDFGRQDGMALESRLTGFSQLYAQNTELDTVRAAGSVGLGFAPLPGDGGFFRLQPRANFEAASTNGEWLEGGGGPGIGATFVFNDTFSLDLDYDAIYRDYDHVGGLGETQDYTGFEHQGIVTLTWLARPGTTIIGSIGGRAAGTEKDFLDYKGLQASVGAYQTYASPLSFLPYDWLAGLAVGYEARWYDSPDPSVDDDISRQDDIFQFDAVNTIPLSESWSVTQQVQYLLDDSNLRNYSYDNLTVAMSARWRF</sequence>
<feature type="chain" id="PRO_5047493593" evidence="1">
    <location>
        <begin position="29"/>
        <end position="442"/>
    </location>
</feature>
<dbReference type="Gene3D" id="1.25.40.10">
    <property type="entry name" value="Tetratricopeptide repeat domain"/>
    <property type="match status" value="1"/>
</dbReference>
<accession>A0ABU0YN84</accession>
<dbReference type="RefSeq" id="WP_379956877.1">
    <property type="nucleotide sequence ID" value="NZ_JAUYVI010000005.1"/>
</dbReference>